<dbReference type="NCBIfam" id="TIGR04485">
    <property type="entry name" value="thiosulf_SoxX"/>
    <property type="match status" value="1"/>
</dbReference>
<dbReference type="OrthoDB" id="9793634at2"/>
<dbReference type="InterPro" id="IPR009056">
    <property type="entry name" value="Cyt_c-like_dom"/>
</dbReference>
<evidence type="ECO:0000313" key="7">
    <source>
        <dbReference type="EMBL" id="SCZ54888.1"/>
    </source>
</evidence>
<feature type="signal peptide" evidence="5">
    <location>
        <begin position="1"/>
        <end position="25"/>
    </location>
</feature>
<evidence type="ECO:0000256" key="2">
    <source>
        <dbReference type="ARBA" id="ARBA00022723"/>
    </source>
</evidence>
<keyword evidence="8" id="KW-1185">Reference proteome</keyword>
<gene>
    <name evidence="7" type="ORF">SAMN03097708_01041</name>
</gene>
<dbReference type="Pfam" id="PF00034">
    <property type="entry name" value="Cytochrom_C"/>
    <property type="match status" value="1"/>
</dbReference>
<evidence type="ECO:0000313" key="8">
    <source>
        <dbReference type="Proteomes" id="UP000199648"/>
    </source>
</evidence>
<feature type="domain" description="Cytochrome c" evidence="6">
    <location>
        <begin position="65"/>
        <end position="155"/>
    </location>
</feature>
<keyword evidence="3 4" id="KW-0408">Iron</keyword>
<dbReference type="InterPro" id="IPR036909">
    <property type="entry name" value="Cyt_c-like_dom_sf"/>
</dbReference>
<evidence type="ECO:0000256" key="5">
    <source>
        <dbReference type="SAM" id="SignalP"/>
    </source>
</evidence>
<dbReference type="RefSeq" id="WP_092993499.1">
    <property type="nucleotide sequence ID" value="NZ_FMWD01000003.1"/>
</dbReference>
<dbReference type="GO" id="GO:0009055">
    <property type="term" value="F:electron transfer activity"/>
    <property type="evidence" value="ECO:0007669"/>
    <property type="project" value="InterPro"/>
</dbReference>
<reference evidence="7 8" key="1">
    <citation type="submission" date="2016-10" db="EMBL/GenBank/DDBJ databases">
        <authorList>
            <person name="de Groot N.N."/>
        </authorList>
    </citation>
    <scope>NUCLEOTIDE SEQUENCE [LARGE SCALE GENOMIC DNA]</scope>
    <source>
        <strain evidence="7 8">HLD2</strain>
    </source>
</reference>
<name>A0A1G5PZQ5_9GAMM</name>
<dbReference type="Gene3D" id="1.10.760.10">
    <property type="entry name" value="Cytochrome c-like domain"/>
    <property type="match status" value="1"/>
</dbReference>
<sequence length="155" mass="17028">MSIGRVISFLLPVCVMLAVSGQVTAEQKKKVTKPSEFPCLSYTAPCGKIGVRPVVKKMPQDLSLGDPERGKQIAFKRKKGNCLACHRMKGGSQSGTRGPDLSQYGSSGRTAAEIYAMIYDNRWQFPDTVMPPFGTNEVLTDREIRDVAAFLRASR</sequence>
<feature type="chain" id="PRO_5011585388" evidence="5">
    <location>
        <begin position="26"/>
        <end position="155"/>
    </location>
</feature>
<evidence type="ECO:0000256" key="1">
    <source>
        <dbReference type="ARBA" id="ARBA00022617"/>
    </source>
</evidence>
<dbReference type="Proteomes" id="UP000199648">
    <property type="component" value="Unassembled WGS sequence"/>
</dbReference>
<evidence type="ECO:0000256" key="4">
    <source>
        <dbReference type="PROSITE-ProRule" id="PRU00433"/>
    </source>
</evidence>
<dbReference type="AlphaFoldDB" id="A0A1G5PZQ5"/>
<keyword evidence="2 4" id="KW-0479">Metal-binding</keyword>
<dbReference type="EMBL" id="FMWD01000003">
    <property type="protein sequence ID" value="SCZ54888.1"/>
    <property type="molecule type" value="Genomic_DNA"/>
</dbReference>
<organism evidence="7 8">
    <name type="scientific">Thiohalomonas denitrificans</name>
    <dbReference type="NCBI Taxonomy" id="415747"/>
    <lineage>
        <taxon>Bacteria</taxon>
        <taxon>Pseudomonadati</taxon>
        <taxon>Pseudomonadota</taxon>
        <taxon>Gammaproteobacteria</taxon>
        <taxon>Thiohalomonadales</taxon>
        <taxon>Thiohalomonadaceae</taxon>
        <taxon>Thiohalomonas</taxon>
    </lineage>
</organism>
<evidence type="ECO:0000256" key="3">
    <source>
        <dbReference type="ARBA" id="ARBA00023004"/>
    </source>
</evidence>
<dbReference type="SUPFAM" id="SSF46626">
    <property type="entry name" value="Cytochrome c"/>
    <property type="match status" value="1"/>
</dbReference>
<keyword evidence="1 4" id="KW-0349">Heme</keyword>
<dbReference type="STRING" id="415747.SAMN03097708_01041"/>
<dbReference type="GO" id="GO:0046872">
    <property type="term" value="F:metal ion binding"/>
    <property type="evidence" value="ECO:0007669"/>
    <property type="project" value="UniProtKB-KW"/>
</dbReference>
<protein>
    <submittedName>
        <fullName evidence="7">Sulfur-oxidizing protein SoxX</fullName>
    </submittedName>
</protein>
<evidence type="ECO:0000259" key="6">
    <source>
        <dbReference type="PROSITE" id="PS51007"/>
    </source>
</evidence>
<keyword evidence="5" id="KW-0732">Signal</keyword>
<proteinExistence type="predicted"/>
<dbReference type="PROSITE" id="PS51007">
    <property type="entry name" value="CYTC"/>
    <property type="match status" value="1"/>
</dbReference>
<dbReference type="InterPro" id="IPR030999">
    <property type="entry name" value="Thiosulf_SoxX"/>
</dbReference>
<dbReference type="GO" id="GO:0020037">
    <property type="term" value="F:heme binding"/>
    <property type="evidence" value="ECO:0007669"/>
    <property type="project" value="InterPro"/>
</dbReference>
<accession>A0A1G5PZQ5</accession>